<protein>
    <submittedName>
        <fullName evidence="1">GxxExxY protein</fullName>
    </submittedName>
</protein>
<gene>
    <name evidence="1" type="ORF">EDC39_107143</name>
</gene>
<dbReference type="NCBIfam" id="TIGR04256">
    <property type="entry name" value="GxxExxY"/>
    <property type="match status" value="1"/>
</dbReference>
<proteinExistence type="predicted"/>
<evidence type="ECO:0000313" key="2">
    <source>
        <dbReference type="Proteomes" id="UP000324159"/>
    </source>
</evidence>
<comment type="caution">
    <text evidence="1">The sequence shown here is derived from an EMBL/GenBank/DDBJ whole genome shotgun (WGS) entry which is preliminary data.</text>
</comment>
<sequence>MLKDRAYYDALTEQVIGCAYAVGRELGCGFLEKVYENALRIELEREGLRAEQQHPVQVCYRGQVVGDFVADLLVDGDLIVELKAVKQLEDVHLAQCLNYLKATGRPVGLLINFGQSKVQIRRVVNRFPD</sequence>
<dbReference type="AlphaFoldDB" id="A0A5D3WM29"/>
<organism evidence="1 2">
    <name type="scientific">Geothermobacter ehrlichii</name>
    <dbReference type="NCBI Taxonomy" id="213224"/>
    <lineage>
        <taxon>Bacteria</taxon>
        <taxon>Pseudomonadati</taxon>
        <taxon>Thermodesulfobacteriota</taxon>
        <taxon>Desulfuromonadia</taxon>
        <taxon>Desulfuromonadales</taxon>
        <taxon>Geothermobacteraceae</taxon>
        <taxon>Geothermobacter</taxon>
    </lineage>
</organism>
<dbReference type="EMBL" id="VNIB01000007">
    <property type="protein sequence ID" value="TYO98342.1"/>
    <property type="molecule type" value="Genomic_DNA"/>
</dbReference>
<dbReference type="InterPro" id="IPR026350">
    <property type="entry name" value="GxxExxY"/>
</dbReference>
<keyword evidence="2" id="KW-1185">Reference proteome</keyword>
<evidence type="ECO:0000313" key="1">
    <source>
        <dbReference type="EMBL" id="TYO98342.1"/>
    </source>
</evidence>
<dbReference type="Proteomes" id="UP000324159">
    <property type="component" value="Unassembled WGS sequence"/>
</dbReference>
<dbReference type="Pfam" id="PF13366">
    <property type="entry name" value="PDDEXK_3"/>
    <property type="match status" value="1"/>
</dbReference>
<accession>A0A5D3WM29</accession>
<name>A0A5D3WM29_9BACT</name>
<dbReference type="RefSeq" id="WP_148896107.1">
    <property type="nucleotide sequence ID" value="NZ_VNIB01000007.1"/>
</dbReference>
<dbReference type="OrthoDB" id="9798792at2"/>
<reference evidence="1 2" key="1">
    <citation type="submission" date="2019-07" db="EMBL/GenBank/DDBJ databases">
        <title>Genomic Encyclopedia of Type Strains, Phase IV (KMG-IV): sequencing the most valuable type-strain genomes for metagenomic binning, comparative biology and taxonomic classification.</title>
        <authorList>
            <person name="Goeker M."/>
        </authorList>
    </citation>
    <scope>NUCLEOTIDE SEQUENCE [LARGE SCALE GENOMIC DNA]</scope>
    <source>
        <strain evidence="1 2">SS015</strain>
    </source>
</reference>